<dbReference type="InParanoid" id="A0A2P5FQX3"/>
<feature type="transmembrane region" description="Helical" evidence="1">
    <location>
        <begin position="6"/>
        <end position="24"/>
    </location>
</feature>
<sequence>ATLVVGAGLGVSFNLLFFFLIYIYSTSNLKYNLIGLVLGLVYLFIFFLQTNYTFEGQFYCKRAYFAPTYRKDILLDLK</sequence>
<reference evidence="3" key="1">
    <citation type="submission" date="2016-06" db="EMBL/GenBank/DDBJ databases">
        <title>Parallel loss of symbiosis genes in relatives of nitrogen-fixing non-legume Parasponia.</title>
        <authorList>
            <person name="Van Velzen R."/>
            <person name="Holmer R."/>
            <person name="Bu F."/>
            <person name="Rutten L."/>
            <person name="Van Zeijl A."/>
            <person name="Liu W."/>
            <person name="Santuari L."/>
            <person name="Cao Q."/>
            <person name="Sharma T."/>
            <person name="Shen D."/>
            <person name="Roswanjaya Y."/>
            <person name="Wardhani T."/>
            <person name="Kalhor M.S."/>
            <person name="Jansen J."/>
            <person name="Van den Hoogen J."/>
            <person name="Gungor B."/>
            <person name="Hartog M."/>
            <person name="Hontelez J."/>
            <person name="Verver J."/>
            <person name="Yang W.-C."/>
            <person name="Schijlen E."/>
            <person name="Repin R."/>
            <person name="Schilthuizen M."/>
            <person name="Schranz E."/>
            <person name="Heidstra R."/>
            <person name="Miyata K."/>
            <person name="Fedorova E."/>
            <person name="Kohlen W."/>
            <person name="Bisseling T."/>
            <person name="Smit S."/>
            <person name="Geurts R."/>
        </authorList>
    </citation>
    <scope>NUCLEOTIDE SEQUENCE [LARGE SCALE GENOMIC DNA]</scope>
    <source>
        <strain evidence="3">cv. RG33-2</strain>
    </source>
</reference>
<proteinExistence type="predicted"/>
<dbReference type="EMBL" id="JXTC01000014">
    <property type="protein sequence ID" value="POO00206.1"/>
    <property type="molecule type" value="Genomic_DNA"/>
</dbReference>
<gene>
    <name evidence="2" type="ORF">TorRG33x02_039840</name>
</gene>
<keyword evidence="1" id="KW-0812">Transmembrane</keyword>
<name>A0A2P5FQX3_TREOI</name>
<evidence type="ECO:0000313" key="2">
    <source>
        <dbReference type="EMBL" id="POO00206.1"/>
    </source>
</evidence>
<evidence type="ECO:0000256" key="1">
    <source>
        <dbReference type="SAM" id="Phobius"/>
    </source>
</evidence>
<comment type="caution">
    <text evidence="2">The sequence shown here is derived from an EMBL/GenBank/DDBJ whole genome shotgun (WGS) entry which is preliminary data.</text>
</comment>
<dbReference type="Proteomes" id="UP000237000">
    <property type="component" value="Unassembled WGS sequence"/>
</dbReference>
<dbReference type="AlphaFoldDB" id="A0A2P5FQX3"/>
<evidence type="ECO:0000313" key="3">
    <source>
        <dbReference type="Proteomes" id="UP000237000"/>
    </source>
</evidence>
<feature type="non-terminal residue" evidence="2">
    <location>
        <position position="1"/>
    </location>
</feature>
<keyword evidence="3" id="KW-1185">Reference proteome</keyword>
<accession>A0A2P5FQX3</accession>
<organism evidence="2 3">
    <name type="scientific">Trema orientale</name>
    <name type="common">Charcoal tree</name>
    <name type="synonym">Celtis orientalis</name>
    <dbReference type="NCBI Taxonomy" id="63057"/>
    <lineage>
        <taxon>Eukaryota</taxon>
        <taxon>Viridiplantae</taxon>
        <taxon>Streptophyta</taxon>
        <taxon>Embryophyta</taxon>
        <taxon>Tracheophyta</taxon>
        <taxon>Spermatophyta</taxon>
        <taxon>Magnoliopsida</taxon>
        <taxon>eudicotyledons</taxon>
        <taxon>Gunneridae</taxon>
        <taxon>Pentapetalae</taxon>
        <taxon>rosids</taxon>
        <taxon>fabids</taxon>
        <taxon>Rosales</taxon>
        <taxon>Cannabaceae</taxon>
        <taxon>Trema</taxon>
    </lineage>
</organism>
<feature type="transmembrane region" description="Helical" evidence="1">
    <location>
        <begin position="31"/>
        <end position="49"/>
    </location>
</feature>
<keyword evidence="1" id="KW-1133">Transmembrane helix</keyword>
<keyword evidence="1" id="KW-0472">Membrane</keyword>
<protein>
    <submittedName>
        <fullName evidence="2">Uncharacterized protein</fullName>
    </submittedName>
</protein>